<sequence>MSSTVPYLVRAIFDWIVDNECTPHLVVDAAVNETQVPLEYVKDGQIVLNIGPMAVVDLTLGDEAIFFRGRFGGVSHDIQVPIAAVLGIIARENGEGMWFPSEKPDSPDDKPDPPGNGDGGGDQPGSDGSKSNRGGPKLKVVK</sequence>
<dbReference type="EMBL" id="NTKD01000030">
    <property type="protein sequence ID" value="PDH39057.1"/>
    <property type="molecule type" value="Genomic_DNA"/>
</dbReference>
<gene>
    <name evidence="2" type="ORF">CNE99_06295</name>
</gene>
<keyword evidence="2" id="KW-0378">Hydrolase</keyword>
<dbReference type="PIRSF" id="PIRSF005276">
    <property type="entry name" value="SspB"/>
    <property type="match status" value="1"/>
</dbReference>
<dbReference type="SUPFAM" id="SSF101738">
    <property type="entry name" value="SspB-like"/>
    <property type="match status" value="1"/>
</dbReference>
<dbReference type="PANTHER" id="PTHR37486:SF1">
    <property type="entry name" value="STRINGENT STARVATION PROTEIN B"/>
    <property type="match status" value="1"/>
</dbReference>
<evidence type="ECO:0000256" key="1">
    <source>
        <dbReference type="SAM" id="MobiDB-lite"/>
    </source>
</evidence>
<accession>A0A2A5WS48</accession>
<evidence type="ECO:0000313" key="3">
    <source>
        <dbReference type="Proteomes" id="UP000219327"/>
    </source>
</evidence>
<dbReference type="GO" id="GO:0005840">
    <property type="term" value="C:ribosome"/>
    <property type="evidence" value="ECO:0007669"/>
    <property type="project" value="TreeGrafter"/>
</dbReference>
<organism evidence="2 3">
    <name type="scientific">OM182 bacterium MED-G24</name>
    <dbReference type="NCBI Taxonomy" id="1986255"/>
    <lineage>
        <taxon>Bacteria</taxon>
        <taxon>Pseudomonadati</taxon>
        <taxon>Pseudomonadota</taxon>
        <taxon>Gammaproteobacteria</taxon>
        <taxon>OMG group</taxon>
        <taxon>OM182 clade</taxon>
    </lineage>
</organism>
<feature type="region of interest" description="Disordered" evidence="1">
    <location>
        <begin position="96"/>
        <end position="142"/>
    </location>
</feature>
<dbReference type="PANTHER" id="PTHR37486">
    <property type="entry name" value="STRINGENT STARVATION PROTEIN B"/>
    <property type="match status" value="1"/>
</dbReference>
<dbReference type="GO" id="GO:0006508">
    <property type="term" value="P:proteolysis"/>
    <property type="evidence" value="ECO:0007669"/>
    <property type="project" value="UniProtKB-KW"/>
</dbReference>
<dbReference type="Pfam" id="PF04386">
    <property type="entry name" value="SspB"/>
    <property type="match status" value="1"/>
</dbReference>
<evidence type="ECO:0000313" key="2">
    <source>
        <dbReference type="EMBL" id="PDH39057.1"/>
    </source>
</evidence>
<dbReference type="AlphaFoldDB" id="A0A2A5WS48"/>
<dbReference type="GO" id="GO:0005829">
    <property type="term" value="C:cytosol"/>
    <property type="evidence" value="ECO:0007669"/>
    <property type="project" value="TreeGrafter"/>
</dbReference>
<dbReference type="GO" id="GO:0008233">
    <property type="term" value="F:peptidase activity"/>
    <property type="evidence" value="ECO:0007669"/>
    <property type="project" value="UniProtKB-KW"/>
</dbReference>
<dbReference type="InterPro" id="IPR036760">
    <property type="entry name" value="SspB-like_sf"/>
</dbReference>
<name>A0A2A5WS48_9GAMM</name>
<dbReference type="Proteomes" id="UP000219327">
    <property type="component" value="Unassembled WGS sequence"/>
</dbReference>
<dbReference type="NCBIfam" id="NF008769">
    <property type="entry name" value="PRK11798.2-5"/>
    <property type="match status" value="1"/>
</dbReference>
<dbReference type="GO" id="GO:0045732">
    <property type="term" value="P:positive regulation of protein catabolic process"/>
    <property type="evidence" value="ECO:0007669"/>
    <property type="project" value="TreeGrafter"/>
</dbReference>
<reference evidence="2 3" key="1">
    <citation type="submission" date="2017-08" db="EMBL/GenBank/DDBJ databases">
        <title>Fine stratification of microbial communities through a metagenomic profile of the photic zone.</title>
        <authorList>
            <person name="Haro-Moreno J.M."/>
            <person name="Lopez-Perez M."/>
            <person name="De La Torre J."/>
            <person name="Picazo A."/>
            <person name="Camacho A."/>
            <person name="Rodriguez-Valera F."/>
        </authorList>
    </citation>
    <scope>NUCLEOTIDE SEQUENCE [LARGE SCALE GENOMIC DNA]</scope>
    <source>
        <strain evidence="2">MED-G24</strain>
    </source>
</reference>
<feature type="compositionally biased region" description="Basic and acidic residues" evidence="1">
    <location>
        <begin position="102"/>
        <end position="112"/>
    </location>
</feature>
<dbReference type="Gene3D" id="2.30.30.220">
    <property type="entry name" value="SspB-like"/>
    <property type="match status" value="1"/>
</dbReference>
<dbReference type="InterPro" id="IPR007481">
    <property type="entry name" value="SspB"/>
</dbReference>
<protein>
    <submittedName>
        <fullName evidence="2">ClpXP protease specificity-enhancing factor</fullName>
    </submittedName>
</protein>
<comment type="caution">
    <text evidence="2">The sequence shown here is derived from an EMBL/GenBank/DDBJ whole genome shotgun (WGS) entry which is preliminary data.</text>
</comment>
<keyword evidence="2" id="KW-0645">Protease</keyword>
<proteinExistence type="predicted"/>